<dbReference type="PANTHER" id="PTHR43394">
    <property type="entry name" value="ATP-DEPENDENT PERMEASE MDL1, MITOCHONDRIAL"/>
    <property type="match status" value="1"/>
</dbReference>
<dbReference type="PROSITE" id="PS50893">
    <property type="entry name" value="ABC_TRANSPORTER_2"/>
    <property type="match status" value="1"/>
</dbReference>
<dbReference type="GO" id="GO:0005524">
    <property type="term" value="F:ATP binding"/>
    <property type="evidence" value="ECO:0007669"/>
    <property type="project" value="UniProtKB-KW"/>
</dbReference>
<dbReference type="PROSITE" id="PS50929">
    <property type="entry name" value="ABC_TM1F"/>
    <property type="match status" value="1"/>
</dbReference>
<feature type="transmembrane region" description="Helical" evidence="9">
    <location>
        <begin position="157"/>
        <end position="174"/>
    </location>
</feature>
<dbReference type="Proteomes" id="UP000001422">
    <property type="component" value="Chromosome"/>
</dbReference>
<dbReference type="InterPro" id="IPR039421">
    <property type="entry name" value="Type_1_exporter"/>
</dbReference>
<keyword evidence="6" id="KW-0067">ATP-binding</keyword>
<organism evidence="12 13">
    <name type="scientific">Parasynechococcus marenigrum (strain WH8102)</name>
    <dbReference type="NCBI Taxonomy" id="84588"/>
    <lineage>
        <taxon>Bacteria</taxon>
        <taxon>Bacillati</taxon>
        <taxon>Cyanobacteriota</taxon>
        <taxon>Cyanophyceae</taxon>
        <taxon>Synechococcales</taxon>
        <taxon>Prochlorococcaceae</taxon>
        <taxon>Parasynechococcus</taxon>
        <taxon>Parasynechococcus marenigrum</taxon>
    </lineage>
</organism>
<feature type="transmembrane region" description="Helical" evidence="9">
    <location>
        <begin position="180"/>
        <end position="196"/>
    </location>
</feature>
<dbReference type="InterPro" id="IPR036640">
    <property type="entry name" value="ABC1_TM_sf"/>
</dbReference>
<evidence type="ECO:0000256" key="8">
    <source>
        <dbReference type="ARBA" id="ARBA00023136"/>
    </source>
</evidence>
<dbReference type="RefSeq" id="WP_011127789.1">
    <property type="nucleotide sequence ID" value="NC_005070.1"/>
</dbReference>
<sequence length="598" mass="65956">MTDRAISTRSLPLVRLLRHLAPQRRLVITAVICSLLNKLFDLAPPALIGLAVDVVVRGQQSLLASFGIQSVSQQLWVLALLTFVIWAAESLFEYLYDVLWRNLAQTTQHRLRLEAYDHLQRLELAFFEQDSSGRLMAVLNDDINQLERFLDRGANQILQLITTVLIVGIGMAVVAPEVALFAYLPIPVILLGSLRFQRQLAPRYREVRARAGDLASRLANNLGGMLTIKSFTAEPLEAQRLEAESLAYLESNGRAIRLSAAFIPLIRFAILFAFVAILLVGGFQALSGQLAVGTYSVLVFITQRLLWPLTALGRTLDEYQRSMASTQRVLDLIDTPVTIRSGQTPLDRRLVRGEIRFEQVDFAYPGRASLLQGFDLVVPSGATVGIVGSTGSGKSTVVKLLLRLYERQGGRILLDGRPIEQLQLPDLRGAIALVSQDVYLFHGTVAENIAYSVANPDPLAIEQAARLAEAAGFIEALPDRYDTLVGERGQRLSGGQRQRIALARAILKDAPVLVLDEATAAVDNDTEAAIQRSLDQITRNRTTVVIAHRLSTVRHADRIVVMEQGRIVEQGRHDQLLAHGGVYANLWQVQAGERLIAS</sequence>
<evidence type="ECO:0000313" key="13">
    <source>
        <dbReference type="Proteomes" id="UP000001422"/>
    </source>
</evidence>
<dbReference type="SUPFAM" id="SSF52540">
    <property type="entry name" value="P-loop containing nucleoside triphosphate hydrolases"/>
    <property type="match status" value="1"/>
</dbReference>
<evidence type="ECO:0000259" key="10">
    <source>
        <dbReference type="PROSITE" id="PS50893"/>
    </source>
</evidence>
<evidence type="ECO:0000256" key="3">
    <source>
        <dbReference type="ARBA" id="ARBA00022475"/>
    </source>
</evidence>
<feature type="domain" description="ABC transmembrane type-1" evidence="11">
    <location>
        <begin position="28"/>
        <end position="321"/>
    </location>
</feature>
<dbReference type="HOGENOM" id="CLU_000604_84_3_3"/>
<dbReference type="InterPro" id="IPR017871">
    <property type="entry name" value="ABC_transporter-like_CS"/>
</dbReference>
<dbReference type="SMART" id="SM00382">
    <property type="entry name" value="AAA"/>
    <property type="match status" value="1"/>
</dbReference>
<feature type="transmembrane region" description="Helical" evidence="9">
    <location>
        <begin position="75"/>
        <end position="96"/>
    </location>
</feature>
<dbReference type="InterPro" id="IPR003439">
    <property type="entry name" value="ABC_transporter-like_ATP-bd"/>
</dbReference>
<dbReference type="InterPro" id="IPR003593">
    <property type="entry name" value="AAA+_ATPase"/>
</dbReference>
<dbReference type="Gene3D" id="3.40.50.300">
    <property type="entry name" value="P-loop containing nucleotide triphosphate hydrolases"/>
    <property type="match status" value="1"/>
</dbReference>
<dbReference type="InterPro" id="IPR027417">
    <property type="entry name" value="P-loop_NTPase"/>
</dbReference>
<dbReference type="KEGG" id="syw:SYNW0924"/>
<evidence type="ECO:0000256" key="2">
    <source>
        <dbReference type="ARBA" id="ARBA00022448"/>
    </source>
</evidence>
<dbReference type="PROSITE" id="PS00211">
    <property type="entry name" value="ABC_TRANSPORTER_1"/>
    <property type="match status" value="1"/>
</dbReference>
<keyword evidence="7 9" id="KW-1133">Transmembrane helix</keyword>
<evidence type="ECO:0000256" key="1">
    <source>
        <dbReference type="ARBA" id="ARBA00004651"/>
    </source>
</evidence>
<keyword evidence="5" id="KW-0547">Nucleotide-binding</keyword>
<keyword evidence="3" id="KW-1003">Cell membrane</keyword>
<dbReference type="InterPro" id="IPR011527">
    <property type="entry name" value="ABC1_TM_dom"/>
</dbReference>
<keyword evidence="8 9" id="KW-0472">Membrane</keyword>
<keyword evidence="2" id="KW-0813">Transport</keyword>
<evidence type="ECO:0000256" key="6">
    <source>
        <dbReference type="ARBA" id="ARBA00022840"/>
    </source>
</evidence>
<dbReference type="GO" id="GO:0016887">
    <property type="term" value="F:ATP hydrolysis activity"/>
    <property type="evidence" value="ECO:0007669"/>
    <property type="project" value="InterPro"/>
</dbReference>
<evidence type="ECO:0000256" key="4">
    <source>
        <dbReference type="ARBA" id="ARBA00022692"/>
    </source>
</evidence>
<dbReference type="STRING" id="84588.SYNW0924"/>
<comment type="subcellular location">
    <subcellularLocation>
        <location evidence="1">Cell membrane</location>
        <topology evidence="1">Multi-pass membrane protein</topology>
    </subcellularLocation>
</comment>
<name>Q7U7Q7_PARMW</name>
<dbReference type="AlphaFoldDB" id="Q7U7Q7"/>
<dbReference type="FunFam" id="3.40.50.300:FF:000221">
    <property type="entry name" value="Multidrug ABC transporter ATP-binding protein"/>
    <property type="match status" value="1"/>
</dbReference>
<dbReference type="GO" id="GO:0015421">
    <property type="term" value="F:ABC-type oligopeptide transporter activity"/>
    <property type="evidence" value="ECO:0007669"/>
    <property type="project" value="TreeGrafter"/>
</dbReference>
<evidence type="ECO:0000256" key="7">
    <source>
        <dbReference type="ARBA" id="ARBA00022989"/>
    </source>
</evidence>
<dbReference type="EMBL" id="BX569691">
    <property type="protein sequence ID" value="CAE07439.1"/>
    <property type="molecule type" value="Genomic_DNA"/>
</dbReference>
<evidence type="ECO:0000259" key="11">
    <source>
        <dbReference type="PROSITE" id="PS50929"/>
    </source>
</evidence>
<evidence type="ECO:0000313" key="12">
    <source>
        <dbReference type="EMBL" id="CAE07439.1"/>
    </source>
</evidence>
<keyword evidence="4 9" id="KW-0812">Transmembrane</keyword>
<evidence type="ECO:0000256" key="9">
    <source>
        <dbReference type="SAM" id="Phobius"/>
    </source>
</evidence>
<dbReference type="GO" id="GO:0005886">
    <property type="term" value="C:plasma membrane"/>
    <property type="evidence" value="ECO:0007669"/>
    <property type="project" value="UniProtKB-SubCell"/>
</dbReference>
<feature type="transmembrane region" description="Helical" evidence="9">
    <location>
        <begin position="26"/>
        <end position="55"/>
    </location>
</feature>
<reference evidence="12 13" key="1">
    <citation type="journal article" date="2003" name="Nature">
        <title>The genome of a motile marine Synechococcus.</title>
        <authorList>
            <person name="Palenik B."/>
            <person name="Brahamsha B."/>
            <person name="Larimer F."/>
            <person name="Land M."/>
            <person name="Hauser L."/>
            <person name="Chain P."/>
            <person name="Lamerdin J."/>
            <person name="Regala W."/>
            <person name="Allen E.A."/>
            <person name="McCarren J."/>
            <person name="Paulsen I."/>
            <person name="Dufresne A."/>
            <person name="Partensky F."/>
            <person name="Webb E."/>
            <person name="Waterbury J."/>
        </authorList>
    </citation>
    <scope>NUCLEOTIDE SEQUENCE [LARGE SCALE GENOMIC DNA]</scope>
    <source>
        <strain evidence="12 13">WH8102</strain>
    </source>
</reference>
<dbReference type="eggNOG" id="COG1132">
    <property type="taxonomic scope" value="Bacteria"/>
</dbReference>
<feature type="domain" description="ABC transporter" evidence="10">
    <location>
        <begin position="355"/>
        <end position="589"/>
    </location>
</feature>
<dbReference type="CDD" id="cd18565">
    <property type="entry name" value="ABC_6TM_exporter_like"/>
    <property type="match status" value="1"/>
</dbReference>
<dbReference type="Gene3D" id="1.20.1560.10">
    <property type="entry name" value="ABC transporter type 1, transmembrane domain"/>
    <property type="match status" value="1"/>
</dbReference>
<dbReference type="PANTHER" id="PTHR43394:SF1">
    <property type="entry name" value="ATP-BINDING CASSETTE SUB-FAMILY B MEMBER 10, MITOCHONDRIAL"/>
    <property type="match status" value="1"/>
</dbReference>
<dbReference type="Pfam" id="PF00005">
    <property type="entry name" value="ABC_tran"/>
    <property type="match status" value="1"/>
</dbReference>
<gene>
    <name evidence="12" type="ordered locus">SYNW0924</name>
</gene>
<dbReference type="Pfam" id="PF00664">
    <property type="entry name" value="ABC_membrane"/>
    <property type="match status" value="1"/>
</dbReference>
<proteinExistence type="predicted"/>
<feature type="transmembrane region" description="Helical" evidence="9">
    <location>
        <begin position="265"/>
        <end position="286"/>
    </location>
</feature>
<protein>
    <submittedName>
        <fullName evidence="12">ABC transporter, multidrug efflux family</fullName>
    </submittedName>
</protein>
<evidence type="ECO:0000256" key="5">
    <source>
        <dbReference type="ARBA" id="ARBA00022741"/>
    </source>
</evidence>
<accession>Q7U7Q7</accession>
<keyword evidence="13" id="KW-1185">Reference proteome</keyword>
<dbReference type="SUPFAM" id="SSF90123">
    <property type="entry name" value="ABC transporter transmembrane region"/>
    <property type="match status" value="1"/>
</dbReference>